<dbReference type="InterPro" id="IPR029063">
    <property type="entry name" value="SAM-dependent_MTases_sf"/>
</dbReference>
<dbReference type="GO" id="GO:0061542">
    <property type="term" value="F:3-demethylubiquinol 3-O-methyltransferase activity"/>
    <property type="evidence" value="ECO:0007669"/>
    <property type="project" value="UniProtKB-UniRule"/>
</dbReference>
<keyword evidence="1 5" id="KW-0489">Methyltransferase</keyword>
<evidence type="ECO:0000313" key="6">
    <source>
        <dbReference type="EMBL" id="RIY34989.1"/>
    </source>
</evidence>
<accession>A0A3A1YCP2</accession>
<dbReference type="HAMAP" id="MF_00472">
    <property type="entry name" value="UbiG"/>
    <property type="match status" value="1"/>
</dbReference>
<keyword evidence="7" id="KW-1185">Reference proteome</keyword>
<dbReference type="UniPathway" id="UPA00232"/>
<dbReference type="EC" id="2.1.1.222" evidence="5"/>
<feature type="binding site" evidence="5">
    <location>
        <position position="42"/>
    </location>
    <ligand>
        <name>S-adenosyl-L-methionine</name>
        <dbReference type="ChEBI" id="CHEBI:59789"/>
    </ligand>
</feature>
<gene>
    <name evidence="5" type="primary">ubiG</name>
    <name evidence="6" type="ORF">CKF58_07250</name>
</gene>
<dbReference type="InterPro" id="IPR010233">
    <property type="entry name" value="UbiG_MeTrfase"/>
</dbReference>
<dbReference type="RefSeq" id="WP_119532452.1">
    <property type="nucleotide sequence ID" value="NZ_JBHSSP010000001.1"/>
</dbReference>
<comment type="function">
    <text evidence="5">O-methyltransferase that catalyzes the 2 O-methylation steps in the ubiquinone biosynthetic pathway.</text>
</comment>
<dbReference type="Pfam" id="PF13489">
    <property type="entry name" value="Methyltransf_23"/>
    <property type="match status" value="1"/>
</dbReference>
<keyword evidence="2 5" id="KW-0808">Transferase</keyword>
<comment type="caution">
    <text evidence="6">The sequence shown here is derived from an EMBL/GenBank/DDBJ whole genome shotgun (WGS) entry which is preliminary data.</text>
</comment>
<keyword evidence="3 5" id="KW-0831">Ubiquinone biosynthesis</keyword>
<feature type="binding site" evidence="5">
    <location>
        <position position="67"/>
    </location>
    <ligand>
        <name>S-adenosyl-L-methionine</name>
        <dbReference type="ChEBI" id="CHEBI:59789"/>
    </ligand>
</feature>
<evidence type="ECO:0000256" key="2">
    <source>
        <dbReference type="ARBA" id="ARBA00022679"/>
    </source>
</evidence>
<evidence type="ECO:0000313" key="7">
    <source>
        <dbReference type="Proteomes" id="UP000265916"/>
    </source>
</evidence>
<dbReference type="EC" id="2.1.1.64" evidence="5"/>
<dbReference type="AlphaFoldDB" id="A0A3A1YCP2"/>
<dbReference type="GO" id="GO:0032259">
    <property type="term" value="P:methylation"/>
    <property type="evidence" value="ECO:0007669"/>
    <property type="project" value="UniProtKB-KW"/>
</dbReference>
<evidence type="ECO:0000256" key="5">
    <source>
        <dbReference type="HAMAP-Rule" id="MF_00472"/>
    </source>
</evidence>
<dbReference type="CDD" id="cd02440">
    <property type="entry name" value="AdoMet_MTases"/>
    <property type="match status" value="1"/>
</dbReference>
<dbReference type="EMBL" id="NRJG01000158">
    <property type="protein sequence ID" value="RIY34989.1"/>
    <property type="molecule type" value="Genomic_DNA"/>
</dbReference>
<dbReference type="GO" id="GO:0010420">
    <property type="term" value="F:polyprenyldihydroxybenzoate methyltransferase activity"/>
    <property type="evidence" value="ECO:0007669"/>
    <property type="project" value="InterPro"/>
</dbReference>
<reference evidence="6 7" key="1">
    <citation type="submission" date="2017-08" db="EMBL/GenBank/DDBJ databases">
        <title>Reclassification of Bisgaard taxon 37 and 44.</title>
        <authorList>
            <person name="Christensen H."/>
        </authorList>
    </citation>
    <scope>NUCLEOTIDE SEQUENCE [LARGE SCALE GENOMIC DNA]</scope>
    <source>
        <strain evidence="6 7">111</strain>
    </source>
</reference>
<evidence type="ECO:0000256" key="4">
    <source>
        <dbReference type="ARBA" id="ARBA00022691"/>
    </source>
</evidence>
<keyword evidence="4 5" id="KW-0949">S-adenosyl-L-methionine</keyword>
<comment type="catalytic activity">
    <reaction evidence="5">
        <text>a 3-demethylubiquinol + S-adenosyl-L-methionine = a ubiquinol + S-adenosyl-L-homocysteine + H(+)</text>
        <dbReference type="Rhea" id="RHEA:44380"/>
        <dbReference type="Rhea" id="RHEA-COMP:9566"/>
        <dbReference type="Rhea" id="RHEA-COMP:10914"/>
        <dbReference type="ChEBI" id="CHEBI:15378"/>
        <dbReference type="ChEBI" id="CHEBI:17976"/>
        <dbReference type="ChEBI" id="CHEBI:57856"/>
        <dbReference type="ChEBI" id="CHEBI:59789"/>
        <dbReference type="ChEBI" id="CHEBI:84422"/>
        <dbReference type="EC" id="2.1.1.64"/>
    </reaction>
</comment>
<sequence length="245" mass="27058">MTQNKHKANVDANEIAKFSQMAGDWWDLNGSFKLIHRLNPTRLAYVQQQALAQGIGSLVGKKVLDLGCGAGILAHALALQGAVVTGIDMAEQALEAGKAHAQPFNLSNLNYELITAEDFAQQHAGTFDVVCCMEMVEHVPDYSSILAAAAKILKPQGLLVMSTINRTWQAQLQIIEAVENYLKWLPRGTHEYQKFIKPAELITAANKFGLEAVDATGYKYNLFTQKFFLSDNLDVNYLVSFVKRA</sequence>
<dbReference type="PANTHER" id="PTHR43464">
    <property type="entry name" value="METHYLTRANSFERASE"/>
    <property type="match status" value="1"/>
</dbReference>
<dbReference type="OrthoDB" id="9801538at2"/>
<dbReference type="SUPFAM" id="SSF53335">
    <property type="entry name" value="S-adenosyl-L-methionine-dependent methyltransferases"/>
    <property type="match status" value="1"/>
</dbReference>
<feature type="binding site" evidence="5">
    <location>
        <position position="88"/>
    </location>
    <ligand>
        <name>S-adenosyl-L-methionine</name>
        <dbReference type="ChEBI" id="CHEBI:59789"/>
    </ligand>
</feature>
<protein>
    <recommendedName>
        <fullName evidence="5">Ubiquinone biosynthesis O-methyltransferase</fullName>
    </recommendedName>
    <alternativeName>
        <fullName evidence="5">2-polyprenyl-6-hydroxyphenol methylase</fullName>
        <ecNumber evidence="5">2.1.1.222</ecNumber>
    </alternativeName>
    <alternativeName>
        <fullName evidence="5">3-demethylubiquinone 3-O-methyltransferase</fullName>
        <ecNumber evidence="5">2.1.1.64</ecNumber>
    </alternativeName>
</protein>
<dbReference type="NCBIfam" id="TIGR01983">
    <property type="entry name" value="UbiG"/>
    <property type="match status" value="1"/>
</dbReference>
<proteinExistence type="inferred from homology"/>
<comment type="similarity">
    <text evidence="5">Belongs to the methyltransferase superfamily. UbiG/COQ3 family.</text>
</comment>
<feature type="binding site" evidence="5">
    <location>
        <position position="133"/>
    </location>
    <ligand>
        <name>S-adenosyl-L-methionine</name>
        <dbReference type="ChEBI" id="CHEBI:59789"/>
    </ligand>
</feature>
<dbReference type="PANTHER" id="PTHR43464:SF19">
    <property type="entry name" value="UBIQUINONE BIOSYNTHESIS O-METHYLTRANSFERASE, MITOCHONDRIAL"/>
    <property type="match status" value="1"/>
</dbReference>
<comment type="catalytic activity">
    <reaction evidence="5">
        <text>a 3-(all-trans-polyprenyl)benzene-1,2-diol + S-adenosyl-L-methionine = a 2-methoxy-6-(all-trans-polyprenyl)phenol + S-adenosyl-L-homocysteine + H(+)</text>
        <dbReference type="Rhea" id="RHEA:31411"/>
        <dbReference type="Rhea" id="RHEA-COMP:9550"/>
        <dbReference type="Rhea" id="RHEA-COMP:9551"/>
        <dbReference type="ChEBI" id="CHEBI:15378"/>
        <dbReference type="ChEBI" id="CHEBI:57856"/>
        <dbReference type="ChEBI" id="CHEBI:59789"/>
        <dbReference type="ChEBI" id="CHEBI:62729"/>
        <dbReference type="ChEBI" id="CHEBI:62731"/>
        <dbReference type="EC" id="2.1.1.222"/>
    </reaction>
</comment>
<organism evidence="6 7">
    <name type="scientific">Psittacicella hinzii</name>
    <dbReference type="NCBI Taxonomy" id="2028575"/>
    <lineage>
        <taxon>Bacteria</taxon>
        <taxon>Pseudomonadati</taxon>
        <taxon>Pseudomonadota</taxon>
        <taxon>Gammaproteobacteria</taxon>
        <taxon>Pasteurellales</taxon>
        <taxon>Psittacicellaceae</taxon>
        <taxon>Psittacicella</taxon>
    </lineage>
</organism>
<comment type="pathway">
    <text evidence="5">Cofactor biosynthesis; ubiquinone biosynthesis.</text>
</comment>
<dbReference type="GO" id="GO:0102208">
    <property type="term" value="F:2-polyprenyl-6-hydroxyphenol methylase activity"/>
    <property type="evidence" value="ECO:0007669"/>
    <property type="project" value="UniProtKB-EC"/>
</dbReference>
<evidence type="ECO:0000256" key="3">
    <source>
        <dbReference type="ARBA" id="ARBA00022688"/>
    </source>
</evidence>
<dbReference type="Gene3D" id="3.40.50.150">
    <property type="entry name" value="Vaccinia Virus protein VP39"/>
    <property type="match status" value="1"/>
</dbReference>
<dbReference type="Proteomes" id="UP000265916">
    <property type="component" value="Unassembled WGS sequence"/>
</dbReference>
<evidence type="ECO:0000256" key="1">
    <source>
        <dbReference type="ARBA" id="ARBA00022603"/>
    </source>
</evidence>
<name>A0A3A1YCP2_9GAMM</name>